<reference evidence="6 7" key="1">
    <citation type="submission" date="2017-01" db="EMBL/GenBank/DDBJ databases">
        <title>Bacillus phylogenomics.</title>
        <authorList>
            <person name="Dunlap C."/>
        </authorList>
    </citation>
    <scope>NUCLEOTIDE SEQUENCE [LARGE SCALE GENOMIC DNA]</scope>
    <source>
        <strain evidence="6 7">NRRL B-41282</strain>
    </source>
</reference>
<evidence type="ECO:0000256" key="3">
    <source>
        <dbReference type="ARBA" id="ARBA00022989"/>
    </source>
</evidence>
<dbReference type="Proteomes" id="UP000187367">
    <property type="component" value="Unassembled WGS sequence"/>
</dbReference>
<keyword evidence="4 5" id="KW-0472">Membrane</keyword>
<proteinExistence type="predicted"/>
<comment type="subcellular location">
    <subcellularLocation>
        <location evidence="1">Membrane</location>
        <topology evidence="1">Multi-pass membrane protein</topology>
    </subcellularLocation>
</comment>
<evidence type="ECO:0000313" key="7">
    <source>
        <dbReference type="Proteomes" id="UP000187367"/>
    </source>
</evidence>
<gene>
    <name evidence="6" type="ORF">BW143_15730</name>
</gene>
<accession>A0A1R1QG15</accession>
<keyword evidence="7" id="KW-1185">Reference proteome</keyword>
<evidence type="ECO:0000256" key="1">
    <source>
        <dbReference type="ARBA" id="ARBA00004141"/>
    </source>
</evidence>
<feature type="transmembrane region" description="Helical" evidence="5">
    <location>
        <begin position="37"/>
        <end position="57"/>
    </location>
</feature>
<dbReference type="InterPro" id="IPR032808">
    <property type="entry name" value="DoxX"/>
</dbReference>
<organism evidence="6 7">
    <name type="scientific">Bacillus swezeyi</name>
    <dbReference type="NCBI Taxonomy" id="1925020"/>
    <lineage>
        <taxon>Bacteria</taxon>
        <taxon>Bacillati</taxon>
        <taxon>Bacillota</taxon>
        <taxon>Bacilli</taxon>
        <taxon>Bacillales</taxon>
        <taxon>Bacillaceae</taxon>
        <taxon>Bacillus</taxon>
    </lineage>
</organism>
<dbReference type="Pfam" id="PF13564">
    <property type="entry name" value="DoxX_2"/>
    <property type="match status" value="1"/>
</dbReference>
<accession>A0A1R1S2F1</accession>
<feature type="transmembrane region" description="Helical" evidence="5">
    <location>
        <begin position="64"/>
        <end position="86"/>
    </location>
</feature>
<dbReference type="OrthoDB" id="2929366at2"/>
<dbReference type="GO" id="GO:0016020">
    <property type="term" value="C:membrane"/>
    <property type="evidence" value="ECO:0007669"/>
    <property type="project" value="UniProtKB-SubCell"/>
</dbReference>
<evidence type="ECO:0000313" key="6">
    <source>
        <dbReference type="EMBL" id="OMI02935.1"/>
    </source>
</evidence>
<sequence>MISIFMKVSLAAFMLAGGVIKVLHVPFQVEHWRHYDYPLWFLSVTGCLEIVGALGMTAGIWNRYFAVGSGVLFCILMIGAIHAHMFRARQSLFMAVPAAFCFICSIAITMWELKINF</sequence>
<keyword evidence="3 5" id="KW-1133">Transmembrane helix</keyword>
<comment type="caution">
    <text evidence="6">The sequence shown here is derived from an EMBL/GenBank/DDBJ whole genome shotgun (WGS) entry which is preliminary data.</text>
</comment>
<dbReference type="EMBL" id="MTJL01000030">
    <property type="protein sequence ID" value="OMI02935.1"/>
    <property type="molecule type" value="Genomic_DNA"/>
</dbReference>
<dbReference type="RefSeq" id="WP_076758606.1">
    <property type="nucleotide sequence ID" value="NZ_JARMDZ010000014.1"/>
</dbReference>
<evidence type="ECO:0008006" key="8">
    <source>
        <dbReference type="Google" id="ProtNLM"/>
    </source>
</evidence>
<evidence type="ECO:0000256" key="5">
    <source>
        <dbReference type="SAM" id="Phobius"/>
    </source>
</evidence>
<evidence type="ECO:0000256" key="2">
    <source>
        <dbReference type="ARBA" id="ARBA00022692"/>
    </source>
</evidence>
<feature type="transmembrane region" description="Helical" evidence="5">
    <location>
        <begin position="92"/>
        <end position="111"/>
    </location>
</feature>
<evidence type="ECO:0000256" key="4">
    <source>
        <dbReference type="ARBA" id="ARBA00023136"/>
    </source>
</evidence>
<dbReference type="AlphaFoldDB" id="A0A1R1S2F1"/>
<protein>
    <recommendedName>
        <fullName evidence="8">DoxX family protein</fullName>
    </recommendedName>
</protein>
<name>A0A1R1S2F1_9BACI</name>
<keyword evidence="2 5" id="KW-0812">Transmembrane</keyword>